<dbReference type="GO" id="GO:0009313">
    <property type="term" value="P:oligosaccharide catabolic process"/>
    <property type="evidence" value="ECO:0007669"/>
    <property type="project" value="TreeGrafter"/>
</dbReference>
<dbReference type="SUPFAM" id="SSF51445">
    <property type="entry name" value="(Trans)glycosidases"/>
    <property type="match status" value="1"/>
</dbReference>
<dbReference type="Gene3D" id="2.60.40.1180">
    <property type="entry name" value="Golgi alpha-mannosidase II"/>
    <property type="match status" value="1"/>
</dbReference>
<dbReference type="CDD" id="cd11333">
    <property type="entry name" value="AmyAc_SI_OligoGlu_DGase"/>
    <property type="match status" value="1"/>
</dbReference>
<dbReference type="RefSeq" id="WP_120771442.1">
    <property type="nucleotide sequence ID" value="NZ_CP032627.1"/>
</dbReference>
<dbReference type="Pfam" id="PF00128">
    <property type="entry name" value="Alpha-amylase"/>
    <property type="match status" value="1"/>
</dbReference>
<dbReference type="PANTHER" id="PTHR10357:SF179">
    <property type="entry name" value="NEUTRAL AND BASIC AMINO ACID TRANSPORT PROTEIN RBAT"/>
    <property type="match status" value="1"/>
</dbReference>
<dbReference type="InterPro" id="IPR045857">
    <property type="entry name" value="O16G_dom_2"/>
</dbReference>
<evidence type="ECO:0000313" key="6">
    <source>
        <dbReference type="Proteomes" id="UP000269374"/>
    </source>
</evidence>
<dbReference type="PANTHER" id="PTHR10357">
    <property type="entry name" value="ALPHA-AMYLASE FAMILY MEMBER"/>
    <property type="match status" value="1"/>
</dbReference>
<dbReference type="InterPro" id="IPR006047">
    <property type="entry name" value="GH13_cat_dom"/>
</dbReference>
<evidence type="ECO:0000313" key="5">
    <source>
        <dbReference type="EMBL" id="AYG00054.1"/>
    </source>
</evidence>
<dbReference type="KEGG" id="lact:D7I46_02490"/>
<protein>
    <submittedName>
        <fullName evidence="5">Alpha-glucosidase</fullName>
    </submittedName>
</protein>
<comment type="similarity">
    <text evidence="1">Belongs to the glycosyl hydrolase 13 family.</text>
</comment>
<keyword evidence="2" id="KW-0378">Hydrolase</keyword>
<evidence type="ECO:0000256" key="2">
    <source>
        <dbReference type="ARBA" id="ARBA00022801"/>
    </source>
</evidence>
<keyword evidence="6" id="KW-1185">Reference proteome</keyword>
<dbReference type="NCBIfam" id="NF008183">
    <property type="entry name" value="PRK10933.1"/>
    <property type="match status" value="1"/>
</dbReference>
<evidence type="ECO:0000259" key="4">
    <source>
        <dbReference type="SMART" id="SM00642"/>
    </source>
</evidence>
<dbReference type="OrthoDB" id="9805159at2"/>
<dbReference type="FunFam" id="3.20.20.80:FF:000064">
    <property type="entry name" value="Oligo-1,6-glucosidase"/>
    <property type="match status" value="2"/>
</dbReference>
<dbReference type="SUPFAM" id="SSF51011">
    <property type="entry name" value="Glycosyl hydrolase domain"/>
    <property type="match status" value="1"/>
</dbReference>
<keyword evidence="3" id="KW-0326">Glycosidase</keyword>
<sequence>MENWWKKAVIYQIYPRSFKDTNADGIGDLQGVIEKLDYLQKLGIDAIWLSPVYQSPMIDNGYDISDYLTIDPSFGTMDDFECLVSEAKVRKIRVLMDLVVNHTSDQHKWFKEARQTLENPKRSFYIWRDQPVFNDKNWTFDPLTQQYYFHLFSKNQPDLNWENPDVRSEIHKMMEFWLKKGISGFRLDVIDLIGKIPDENITVNGPKLHEYLQEMNREVFVGNDLLTVGEAWSSSPELAKLYSAPNRHELSMVFGFWHILTSAGEGNKWNYLPLNVPKLKQALSAWQEIAPDEGWNSLFWGNHDLPRLVSFWGELSDKYREKSAKAFAILLHLMRGTPFIYQGEELGMTNFPFEKFSEINDIESLNFVEDKRNMGWSDEKIMDVLRKMSRDNARTPMQWDGSEQADFTTGQAWLEVNPNHRKINVMLALENQQSIFYTYQKLIALRHEQAWLYTATYELLDSSDEIFAYLRKTENQTFLIVANLSNHENTFVSNFRKKAEIISTESFPSALTEIKMKAWDAFALEVE</sequence>
<dbReference type="GO" id="GO:0004556">
    <property type="term" value="F:alpha-amylase activity"/>
    <property type="evidence" value="ECO:0007669"/>
    <property type="project" value="TreeGrafter"/>
</dbReference>
<dbReference type="AlphaFoldDB" id="A0A387BCH5"/>
<dbReference type="InterPro" id="IPR013780">
    <property type="entry name" value="Glyco_hydro_b"/>
</dbReference>
<accession>A0A387BCH5</accession>
<organism evidence="5 6">
    <name type="scientific">Lactococcus allomyrinae</name>
    <dbReference type="NCBI Taxonomy" id="2419773"/>
    <lineage>
        <taxon>Bacteria</taxon>
        <taxon>Bacillati</taxon>
        <taxon>Bacillota</taxon>
        <taxon>Bacilli</taxon>
        <taxon>Lactobacillales</taxon>
        <taxon>Streptococcaceae</taxon>
        <taxon>Lactococcus</taxon>
    </lineage>
</organism>
<evidence type="ECO:0000256" key="1">
    <source>
        <dbReference type="ARBA" id="ARBA00008061"/>
    </source>
</evidence>
<dbReference type="SMART" id="SM00642">
    <property type="entry name" value="Aamy"/>
    <property type="match status" value="1"/>
</dbReference>
<feature type="domain" description="Glycosyl hydrolase family 13 catalytic" evidence="4">
    <location>
        <begin position="12"/>
        <end position="394"/>
    </location>
</feature>
<dbReference type="InterPro" id="IPR017853">
    <property type="entry name" value="GH"/>
</dbReference>
<evidence type="ECO:0000256" key="3">
    <source>
        <dbReference type="ARBA" id="ARBA00023295"/>
    </source>
</evidence>
<gene>
    <name evidence="5" type="ORF">D7I46_02490</name>
</gene>
<dbReference type="Gene3D" id="3.90.400.10">
    <property type="entry name" value="Oligo-1,6-glucosidase, Domain 2"/>
    <property type="match status" value="1"/>
</dbReference>
<name>A0A387BCH5_9LACT</name>
<reference evidence="5 6" key="1">
    <citation type="submission" date="2018-09" db="EMBL/GenBank/DDBJ databases">
        <title>Genome sequencing of strain 1JSPR-7.</title>
        <authorList>
            <person name="Heo J."/>
            <person name="Kim S.-J."/>
            <person name="Kwon S.-W."/>
        </authorList>
    </citation>
    <scope>NUCLEOTIDE SEQUENCE [LARGE SCALE GENOMIC DNA]</scope>
    <source>
        <strain evidence="5 6">1JSPR-7</strain>
    </source>
</reference>
<dbReference type="EMBL" id="CP032627">
    <property type="protein sequence ID" value="AYG00054.1"/>
    <property type="molecule type" value="Genomic_DNA"/>
</dbReference>
<dbReference type="Proteomes" id="UP000269374">
    <property type="component" value="Chromosome"/>
</dbReference>
<dbReference type="Gene3D" id="3.20.20.80">
    <property type="entry name" value="Glycosidases"/>
    <property type="match status" value="1"/>
</dbReference>
<proteinExistence type="inferred from homology"/>